<keyword evidence="3 7" id="KW-0812">Transmembrane</keyword>
<dbReference type="InterPro" id="IPR025857">
    <property type="entry name" value="MacB_PCD"/>
</dbReference>
<evidence type="ECO:0000256" key="1">
    <source>
        <dbReference type="ARBA" id="ARBA00004651"/>
    </source>
</evidence>
<dbReference type="AlphaFoldDB" id="A0A2K2F7N4"/>
<evidence type="ECO:0008006" key="12">
    <source>
        <dbReference type="Google" id="ProtNLM"/>
    </source>
</evidence>
<evidence type="ECO:0000313" key="11">
    <source>
        <dbReference type="Proteomes" id="UP000236151"/>
    </source>
</evidence>
<evidence type="ECO:0000256" key="2">
    <source>
        <dbReference type="ARBA" id="ARBA00022475"/>
    </source>
</evidence>
<feature type="transmembrane region" description="Helical" evidence="7">
    <location>
        <begin position="335"/>
        <end position="358"/>
    </location>
</feature>
<evidence type="ECO:0000259" key="8">
    <source>
        <dbReference type="Pfam" id="PF02687"/>
    </source>
</evidence>
<feature type="domain" description="MacB-like periplasmic core" evidence="9">
    <location>
        <begin position="10"/>
        <end position="187"/>
    </location>
</feature>
<dbReference type="Proteomes" id="UP000236151">
    <property type="component" value="Unassembled WGS sequence"/>
</dbReference>
<dbReference type="Pfam" id="PF12704">
    <property type="entry name" value="MacB_PCD"/>
    <property type="match status" value="1"/>
</dbReference>
<sequence length="378" mass="41424">MKRFYKWLLSIGIAFGVFCSLIVFTAGQTQWTMIRLKKEALESDKYKIINTDNHLAIYGMGLDFAKQIQSLLPEKVVSDVMAKGFGVAVSYEGEPLMVGQVVGTGSNMAEILEFQMIKGRYLSPRDIDGYEKVCVIKSNVYDLVRTRNATHIDLNGEPYEIIGVISGDEAIGEEDIFVPVTTLYKYIEKIDERSGLIYKIVLDRKGLSEEYIWSELGEKAGIKGMDIDRLKLLPYQYEEASLLNGNNAVKEFLMIFLLSLMVLAVAAFNIIHIATASIIDREREIGLRTAIGAKPGHIIRQIVCEILHCALNGGMGGIAAASIVNTLTNLGLGQFSLSFNAVSIAAGILLAAMTGLITSMLPAARAAMIDPAAALREE</sequence>
<keyword evidence="4 7" id="KW-1133">Transmembrane helix</keyword>
<evidence type="ECO:0000259" key="9">
    <source>
        <dbReference type="Pfam" id="PF12704"/>
    </source>
</evidence>
<dbReference type="OrthoDB" id="9770036at2"/>
<dbReference type="RefSeq" id="WP_103082971.1">
    <property type="nucleotide sequence ID" value="NZ_CP021850.1"/>
</dbReference>
<gene>
    <name evidence="10" type="ORF">CDQ84_17170</name>
</gene>
<name>A0A2K2F7N4_9CLOT</name>
<evidence type="ECO:0000256" key="7">
    <source>
        <dbReference type="SAM" id="Phobius"/>
    </source>
</evidence>
<feature type="transmembrane region" description="Helical" evidence="7">
    <location>
        <begin position="252"/>
        <end position="279"/>
    </location>
</feature>
<dbReference type="InterPro" id="IPR003838">
    <property type="entry name" value="ABC3_permease_C"/>
</dbReference>
<reference evidence="10 11" key="1">
    <citation type="submission" date="2017-06" db="EMBL/GenBank/DDBJ databases">
        <title>Investigating the central metabolism of Clostridium thermosuccinogenes.</title>
        <authorList>
            <person name="Koendjbiharie J.G."/>
            <person name="van Kranenburg R."/>
        </authorList>
    </citation>
    <scope>NUCLEOTIDE SEQUENCE [LARGE SCALE GENOMIC DNA]</scope>
    <source>
        <strain evidence="10 11">DSM 5806</strain>
    </source>
</reference>
<organism evidence="10 11">
    <name type="scientific">Clostridium thermosuccinogenes</name>
    <dbReference type="NCBI Taxonomy" id="84032"/>
    <lineage>
        <taxon>Bacteria</taxon>
        <taxon>Bacillati</taxon>
        <taxon>Bacillota</taxon>
        <taxon>Clostridia</taxon>
        <taxon>Eubacteriales</taxon>
        <taxon>Clostridiaceae</taxon>
        <taxon>Clostridium</taxon>
    </lineage>
</organism>
<evidence type="ECO:0000313" key="10">
    <source>
        <dbReference type="EMBL" id="PNT95365.1"/>
    </source>
</evidence>
<dbReference type="PANTHER" id="PTHR30572">
    <property type="entry name" value="MEMBRANE COMPONENT OF TRANSPORTER-RELATED"/>
    <property type="match status" value="1"/>
</dbReference>
<feature type="transmembrane region" description="Helical" evidence="7">
    <location>
        <begin position="7"/>
        <end position="27"/>
    </location>
</feature>
<dbReference type="PANTHER" id="PTHR30572:SF4">
    <property type="entry name" value="ABC TRANSPORTER PERMEASE YTRF"/>
    <property type="match status" value="1"/>
</dbReference>
<dbReference type="KEGG" id="cthd:CDO33_02305"/>
<evidence type="ECO:0000256" key="4">
    <source>
        <dbReference type="ARBA" id="ARBA00022989"/>
    </source>
</evidence>
<comment type="subcellular location">
    <subcellularLocation>
        <location evidence="1">Cell membrane</location>
        <topology evidence="1">Multi-pass membrane protein</topology>
    </subcellularLocation>
</comment>
<dbReference type="GO" id="GO:0005886">
    <property type="term" value="C:plasma membrane"/>
    <property type="evidence" value="ECO:0007669"/>
    <property type="project" value="UniProtKB-SubCell"/>
</dbReference>
<evidence type="ECO:0000256" key="3">
    <source>
        <dbReference type="ARBA" id="ARBA00022692"/>
    </source>
</evidence>
<keyword evidence="5 7" id="KW-0472">Membrane</keyword>
<accession>A0A2K2F7N4</accession>
<feature type="transmembrane region" description="Helical" evidence="7">
    <location>
        <begin position="302"/>
        <end position="323"/>
    </location>
</feature>
<dbReference type="GO" id="GO:0022857">
    <property type="term" value="F:transmembrane transporter activity"/>
    <property type="evidence" value="ECO:0007669"/>
    <property type="project" value="TreeGrafter"/>
</dbReference>
<dbReference type="Pfam" id="PF02687">
    <property type="entry name" value="FtsX"/>
    <property type="match status" value="1"/>
</dbReference>
<protein>
    <recommendedName>
        <fullName evidence="12">ABC transporter permease</fullName>
    </recommendedName>
</protein>
<dbReference type="EMBL" id="NIOJ01000068">
    <property type="protein sequence ID" value="PNT95365.1"/>
    <property type="molecule type" value="Genomic_DNA"/>
</dbReference>
<feature type="domain" description="ABC3 transporter permease C-terminal" evidence="8">
    <location>
        <begin position="257"/>
        <end position="370"/>
    </location>
</feature>
<keyword evidence="2" id="KW-1003">Cell membrane</keyword>
<comment type="similarity">
    <text evidence="6">Belongs to the ABC-4 integral membrane protein family.</text>
</comment>
<dbReference type="InterPro" id="IPR050250">
    <property type="entry name" value="Macrolide_Exporter_MacB"/>
</dbReference>
<evidence type="ECO:0000256" key="5">
    <source>
        <dbReference type="ARBA" id="ARBA00023136"/>
    </source>
</evidence>
<evidence type="ECO:0000256" key="6">
    <source>
        <dbReference type="ARBA" id="ARBA00038076"/>
    </source>
</evidence>
<comment type="caution">
    <text evidence="10">The sequence shown here is derived from an EMBL/GenBank/DDBJ whole genome shotgun (WGS) entry which is preliminary data.</text>
</comment>
<proteinExistence type="inferred from homology"/>
<keyword evidence="11" id="KW-1185">Reference proteome</keyword>